<name>A0ABT7BME9_9CYAN</name>
<dbReference type="RefSeq" id="WP_283763660.1">
    <property type="nucleotide sequence ID" value="NZ_JAQPOK010000118.1"/>
</dbReference>
<evidence type="ECO:0000313" key="1">
    <source>
        <dbReference type="EMBL" id="MDJ1180358.1"/>
    </source>
</evidence>
<evidence type="ECO:0000313" key="2">
    <source>
        <dbReference type="Proteomes" id="UP001231370"/>
    </source>
</evidence>
<comment type="caution">
    <text evidence="1">The sequence shown here is derived from an EMBL/GenBank/DDBJ whole genome shotgun (WGS) entry which is preliminary data.</text>
</comment>
<organism evidence="1 2">
    <name type="scientific">Roseofilum halophilum BLCC-M91</name>
    <dbReference type="NCBI Taxonomy" id="3022259"/>
    <lineage>
        <taxon>Bacteria</taxon>
        <taxon>Bacillati</taxon>
        <taxon>Cyanobacteriota</taxon>
        <taxon>Cyanophyceae</taxon>
        <taxon>Desertifilales</taxon>
        <taxon>Desertifilaceae</taxon>
        <taxon>Roseofilum</taxon>
        <taxon>Roseofilum halophilum</taxon>
    </lineage>
</organism>
<proteinExistence type="predicted"/>
<reference evidence="1 2" key="1">
    <citation type="submission" date="2023-01" db="EMBL/GenBank/DDBJ databases">
        <title>Novel diversity within Roseofilum (Cyanobacteria; Desertifilaceae) from marine benthic mats with descriptions of four novel species.</title>
        <authorList>
            <person name="Wang Y."/>
            <person name="Berthold D.E."/>
            <person name="Hu J."/>
            <person name="Lefler F.W."/>
            <person name="Laughinghouse H.D. IV."/>
        </authorList>
    </citation>
    <scope>NUCLEOTIDE SEQUENCE [LARGE SCALE GENOMIC DNA]</scope>
    <source>
        <strain evidence="1 2">BLCC-M91</strain>
    </source>
</reference>
<protein>
    <submittedName>
        <fullName evidence="1">Uncharacterized protein</fullName>
    </submittedName>
</protein>
<sequence>MKIGIRRAAILGLVIVSVSSFPLWVSSLSIGDLPALAQVQPIADLMEIALRERAEVVLIDGSEKSGRIVEMNQQTFFLGLGSRREEISWNQVDSVKFKGDGIIVSPVGEFKIRGKGGPRIRLRNVPQQALGDSPEGNLVIDLREIPGISEDEIGEFYKLRNKFQYVVDIIQYDLHQNRMVVELTGYEKKDE</sequence>
<dbReference type="Proteomes" id="UP001231370">
    <property type="component" value="Unassembled WGS sequence"/>
</dbReference>
<gene>
    <name evidence="1" type="ORF">PJF56_15950</name>
</gene>
<keyword evidence="2" id="KW-1185">Reference proteome</keyword>
<accession>A0ABT7BME9</accession>
<dbReference type="EMBL" id="JAQPOK010000118">
    <property type="protein sequence ID" value="MDJ1180358.1"/>
    <property type="molecule type" value="Genomic_DNA"/>
</dbReference>